<dbReference type="InterPro" id="IPR018490">
    <property type="entry name" value="cNMP-bd_dom_sf"/>
</dbReference>
<dbReference type="SUPFAM" id="SSF51206">
    <property type="entry name" value="cAMP-binding domain-like"/>
    <property type="match status" value="1"/>
</dbReference>
<evidence type="ECO:0000313" key="3">
    <source>
        <dbReference type="Proteomes" id="UP000745859"/>
    </source>
</evidence>
<dbReference type="Pfam" id="PF00027">
    <property type="entry name" value="cNMP_binding"/>
    <property type="match status" value="1"/>
</dbReference>
<dbReference type="PROSITE" id="PS50042">
    <property type="entry name" value="CNMP_BINDING_3"/>
    <property type="match status" value="1"/>
</dbReference>
<dbReference type="InterPro" id="IPR000595">
    <property type="entry name" value="cNMP-bd_dom"/>
</dbReference>
<sequence length="198" mass="23037">MDKEQYINQLKKAFNGYTPLSEKTWLLILPLLKYQSLKKGETLIKAGQTAKHIHFICKGILRSFITDDEGSVYSKNIFLENNFAATKVSLLLNTPSYFSIEALEDCILINFSFKEYKKLIAKNNDLKDFYIAYIEHNWIVEKEQREISLVMDNASERYLKLLKKHPNIDQRVSQQHIASHLGITPTQLSRIRKALKNN</sequence>
<protein>
    <submittedName>
        <fullName evidence="2">CRP-like cAMP-binding protein</fullName>
    </submittedName>
</protein>
<keyword evidence="3" id="KW-1185">Reference proteome</keyword>
<reference evidence="2 3" key="1">
    <citation type="submission" date="2020-03" db="EMBL/GenBank/DDBJ databases">
        <title>Genomic Encyclopedia of Type Strains, Phase IV (KMG-IV): sequencing the most valuable type-strain genomes for metagenomic binning, comparative biology and taxonomic classification.</title>
        <authorList>
            <person name="Goeker M."/>
        </authorList>
    </citation>
    <scope>NUCLEOTIDE SEQUENCE [LARGE SCALE GENOMIC DNA]</scope>
    <source>
        <strain evidence="2 3">DSM 101599</strain>
    </source>
</reference>
<dbReference type="InterPro" id="IPR014710">
    <property type="entry name" value="RmlC-like_jellyroll"/>
</dbReference>
<dbReference type="Gene3D" id="2.60.120.10">
    <property type="entry name" value="Jelly Rolls"/>
    <property type="match status" value="1"/>
</dbReference>
<proteinExistence type="predicted"/>
<comment type="caution">
    <text evidence="2">The sequence shown here is derived from an EMBL/GenBank/DDBJ whole genome shotgun (WGS) entry which is preliminary data.</text>
</comment>
<evidence type="ECO:0000313" key="2">
    <source>
        <dbReference type="EMBL" id="NIJ45223.1"/>
    </source>
</evidence>
<dbReference type="CDD" id="cd00038">
    <property type="entry name" value="CAP_ED"/>
    <property type="match status" value="1"/>
</dbReference>
<accession>A0ABX0U8R5</accession>
<dbReference type="Proteomes" id="UP000745859">
    <property type="component" value="Unassembled WGS sequence"/>
</dbReference>
<feature type="domain" description="Cyclic nucleotide-binding" evidence="1">
    <location>
        <begin position="16"/>
        <end position="137"/>
    </location>
</feature>
<name>A0ABX0U8R5_9FLAO</name>
<evidence type="ECO:0000259" key="1">
    <source>
        <dbReference type="PROSITE" id="PS50042"/>
    </source>
</evidence>
<organism evidence="2 3">
    <name type="scientific">Wenyingzhuangia heitensis</name>
    <dbReference type="NCBI Taxonomy" id="1487859"/>
    <lineage>
        <taxon>Bacteria</taxon>
        <taxon>Pseudomonadati</taxon>
        <taxon>Bacteroidota</taxon>
        <taxon>Flavobacteriia</taxon>
        <taxon>Flavobacteriales</taxon>
        <taxon>Flavobacteriaceae</taxon>
        <taxon>Wenyingzhuangia</taxon>
    </lineage>
</organism>
<gene>
    <name evidence="2" type="ORF">FHR24_001662</name>
</gene>
<dbReference type="EMBL" id="JAASQL010000001">
    <property type="protein sequence ID" value="NIJ45223.1"/>
    <property type="molecule type" value="Genomic_DNA"/>
</dbReference>
<dbReference type="RefSeq" id="WP_167186654.1">
    <property type="nucleotide sequence ID" value="NZ_JAASQL010000001.1"/>
</dbReference>